<organism evidence="7 8">
    <name type="scientific">Euphydryas editha</name>
    <name type="common">Edith's checkerspot</name>
    <dbReference type="NCBI Taxonomy" id="104508"/>
    <lineage>
        <taxon>Eukaryota</taxon>
        <taxon>Metazoa</taxon>
        <taxon>Ecdysozoa</taxon>
        <taxon>Arthropoda</taxon>
        <taxon>Hexapoda</taxon>
        <taxon>Insecta</taxon>
        <taxon>Pterygota</taxon>
        <taxon>Neoptera</taxon>
        <taxon>Endopterygota</taxon>
        <taxon>Lepidoptera</taxon>
        <taxon>Glossata</taxon>
        <taxon>Ditrysia</taxon>
        <taxon>Papilionoidea</taxon>
        <taxon>Nymphalidae</taxon>
        <taxon>Nymphalinae</taxon>
        <taxon>Euphydryas</taxon>
    </lineage>
</organism>
<evidence type="ECO:0000313" key="7">
    <source>
        <dbReference type="EMBL" id="CAH2093711.1"/>
    </source>
</evidence>
<dbReference type="GO" id="GO:0016405">
    <property type="term" value="F:CoA-ligase activity"/>
    <property type="evidence" value="ECO:0007669"/>
    <property type="project" value="TreeGrafter"/>
</dbReference>
<dbReference type="Gene3D" id="3.40.50.12780">
    <property type="entry name" value="N-terminal domain of ligase-like"/>
    <property type="match status" value="1"/>
</dbReference>
<keyword evidence="4" id="KW-0576">Peroxisome</keyword>
<evidence type="ECO:0000256" key="1">
    <source>
        <dbReference type="ARBA" id="ARBA00004275"/>
    </source>
</evidence>
<comment type="similarity">
    <text evidence="2">Belongs to the ATP-dependent AMP-binding enzyme family.</text>
</comment>
<feature type="domain" description="AMP-binding enzyme C-terminal" evidence="6">
    <location>
        <begin position="457"/>
        <end position="507"/>
    </location>
</feature>
<dbReference type="AlphaFoldDB" id="A0AAU9U6X2"/>
<dbReference type="Pfam" id="PF13193">
    <property type="entry name" value="AMP-binding_C"/>
    <property type="match status" value="1"/>
</dbReference>
<proteinExistence type="inferred from homology"/>
<dbReference type="PANTHER" id="PTHR24096">
    <property type="entry name" value="LONG-CHAIN-FATTY-ACID--COA LIGASE"/>
    <property type="match status" value="1"/>
</dbReference>
<dbReference type="InterPro" id="IPR000873">
    <property type="entry name" value="AMP-dep_synth/lig_dom"/>
</dbReference>
<dbReference type="InterPro" id="IPR025110">
    <property type="entry name" value="AMP-bd_C"/>
</dbReference>
<protein>
    <submittedName>
        <fullName evidence="7">Uncharacterized protein</fullName>
    </submittedName>
</protein>
<dbReference type="PANTHER" id="PTHR24096:SF149">
    <property type="entry name" value="AMP-BINDING DOMAIN-CONTAINING PROTEIN-RELATED"/>
    <property type="match status" value="1"/>
</dbReference>
<keyword evidence="3" id="KW-0436">Ligase</keyword>
<evidence type="ECO:0000313" key="8">
    <source>
        <dbReference type="Proteomes" id="UP001153954"/>
    </source>
</evidence>
<reference evidence="7" key="1">
    <citation type="submission" date="2022-03" db="EMBL/GenBank/DDBJ databases">
        <authorList>
            <person name="Tunstrom K."/>
        </authorList>
    </citation>
    <scope>NUCLEOTIDE SEQUENCE</scope>
</reference>
<feature type="domain" description="AMP-dependent synthetase/ligase" evidence="5">
    <location>
        <begin position="52"/>
        <end position="406"/>
    </location>
</feature>
<evidence type="ECO:0000256" key="4">
    <source>
        <dbReference type="ARBA" id="ARBA00023140"/>
    </source>
</evidence>
<evidence type="ECO:0000259" key="5">
    <source>
        <dbReference type="Pfam" id="PF00501"/>
    </source>
</evidence>
<evidence type="ECO:0000256" key="3">
    <source>
        <dbReference type="ARBA" id="ARBA00022598"/>
    </source>
</evidence>
<dbReference type="GO" id="GO:0005777">
    <property type="term" value="C:peroxisome"/>
    <property type="evidence" value="ECO:0007669"/>
    <property type="project" value="UniProtKB-SubCell"/>
</dbReference>
<comment type="subcellular location">
    <subcellularLocation>
        <location evidence="1">Peroxisome</location>
    </subcellularLocation>
</comment>
<dbReference type="SUPFAM" id="SSF56801">
    <property type="entry name" value="Acetyl-CoA synthetase-like"/>
    <property type="match status" value="1"/>
</dbReference>
<dbReference type="Proteomes" id="UP001153954">
    <property type="component" value="Unassembled WGS sequence"/>
</dbReference>
<name>A0AAU9U6X2_EUPED</name>
<sequence length="514" mass="57230">MYGHGYDTMCRYLHEITSRVVADSGIASDKYHIGKILLRSLQDAPHYILQIDGATDKRDTFKSALERSVRCAAGLSNIGVKYQDVIVVMAPNHIDLCIPFYASFYLGITVSGMDMNLGVNELRDSLKITAPKVIFCENSNVKTVQKALNLLNMSSQVITFGEKNEHIMSFTEFLEKHADDLNIDKFKPAEFDPEVTKGLLTSTSGTTGLPKYAALTHANIIHGFPTFIVCNTKFPSPFDMTLVVSPIQWISALLQIVLSPILRYTRIQTSSLVTPDHVFTLINKYKPEHTIMSPTFLTTLFKSNEINKCNFNSFKYILIGGSAVSKEVLNKVKNLTPNACTQIGYGLTEASALVANSVYSPPGSIGVPLKCFEVKIVDLTTNKDISEPNVPGELRLKGRSVIKEYYNNPEMTAAAFDEDGWLKTGDILYRDEYFNYYFVDRLKSLLKYRSHQVSPVEIERIIIKYPGVLDVAVTGIPDEECGELPVAFVIPLDGHNITAQEIKDLVEGLVHSSK</sequence>
<comment type="caution">
    <text evidence="7">The sequence shown here is derived from an EMBL/GenBank/DDBJ whole genome shotgun (WGS) entry which is preliminary data.</text>
</comment>
<dbReference type="EMBL" id="CAKOGL010000013">
    <property type="protein sequence ID" value="CAH2093711.1"/>
    <property type="molecule type" value="Genomic_DNA"/>
</dbReference>
<dbReference type="InterPro" id="IPR045851">
    <property type="entry name" value="AMP-bd_C_sf"/>
</dbReference>
<dbReference type="Pfam" id="PF00501">
    <property type="entry name" value="AMP-binding"/>
    <property type="match status" value="1"/>
</dbReference>
<keyword evidence="8" id="KW-1185">Reference proteome</keyword>
<dbReference type="Gene3D" id="3.30.300.30">
    <property type="match status" value="1"/>
</dbReference>
<dbReference type="InterPro" id="IPR042099">
    <property type="entry name" value="ANL_N_sf"/>
</dbReference>
<accession>A0AAU9U6X2</accession>
<evidence type="ECO:0000256" key="2">
    <source>
        <dbReference type="ARBA" id="ARBA00006432"/>
    </source>
</evidence>
<gene>
    <name evidence="7" type="ORF">EEDITHA_LOCUS9348</name>
</gene>
<evidence type="ECO:0000259" key="6">
    <source>
        <dbReference type="Pfam" id="PF13193"/>
    </source>
</evidence>